<feature type="region of interest" description="Disordered" evidence="2">
    <location>
        <begin position="145"/>
        <end position="174"/>
    </location>
</feature>
<protein>
    <submittedName>
        <fullName evidence="3">Unnamed protein product</fullName>
    </submittedName>
</protein>
<feature type="compositionally biased region" description="Basic residues" evidence="2">
    <location>
        <begin position="205"/>
        <end position="219"/>
    </location>
</feature>
<keyword evidence="1" id="KW-0175">Coiled coil</keyword>
<sequence>MINPEFSTGQSHSLAPTSISSNMENPSNLIDRNQQITVNLPETTQFILEQVKDLRIELQEMKLARERDSRKYESEREEFRIEKELKINELDIKCRQLEKENDNLLTILKDKDRDILKLKETNDKMKKNLRVLRLFSEQKVGDYDDYVDDNDGDDDGGNEYDDIEGNTGRVKSKDNYDIDDEDFDYIQLLTRYGVGNSRNCEVGRRLRNSRKRRKSKNMKKPVQIKELDLNSSNESETEHNNDSNDDDDEKPSNSQTVNDKLKNKIKNMEMKLSNLNSKLEDQVNQARDINNDIK</sequence>
<keyword evidence="4" id="KW-1185">Reference proteome</keyword>
<feature type="compositionally biased region" description="Acidic residues" evidence="2">
    <location>
        <begin position="145"/>
        <end position="164"/>
    </location>
</feature>
<feature type="region of interest" description="Disordered" evidence="2">
    <location>
        <begin position="1"/>
        <end position="27"/>
    </location>
</feature>
<evidence type="ECO:0000256" key="2">
    <source>
        <dbReference type="SAM" id="MobiDB-lite"/>
    </source>
</evidence>
<feature type="coiled-coil region" evidence="1">
    <location>
        <begin position="51"/>
        <end position="128"/>
    </location>
</feature>
<feature type="region of interest" description="Disordered" evidence="2">
    <location>
        <begin position="203"/>
        <end position="260"/>
    </location>
</feature>
<reference evidence="3" key="1">
    <citation type="submission" date="2023-04" db="EMBL/GenBank/DDBJ databases">
        <title>Candida boidinii NBRC 10035.</title>
        <authorList>
            <person name="Ichikawa N."/>
            <person name="Sato H."/>
            <person name="Tonouchi N."/>
        </authorList>
    </citation>
    <scope>NUCLEOTIDE SEQUENCE</scope>
    <source>
        <strain evidence="3">NBRC 10035</strain>
    </source>
</reference>
<dbReference type="AlphaFoldDB" id="A0A9W6T2W6"/>
<evidence type="ECO:0000313" key="4">
    <source>
        <dbReference type="Proteomes" id="UP001165120"/>
    </source>
</evidence>
<dbReference type="Proteomes" id="UP001165120">
    <property type="component" value="Unassembled WGS sequence"/>
</dbReference>
<evidence type="ECO:0000313" key="3">
    <source>
        <dbReference type="EMBL" id="GME73713.1"/>
    </source>
</evidence>
<evidence type="ECO:0000256" key="1">
    <source>
        <dbReference type="SAM" id="Coils"/>
    </source>
</evidence>
<organism evidence="3 4">
    <name type="scientific">Candida boidinii</name>
    <name type="common">Yeast</name>
    <dbReference type="NCBI Taxonomy" id="5477"/>
    <lineage>
        <taxon>Eukaryota</taxon>
        <taxon>Fungi</taxon>
        <taxon>Dikarya</taxon>
        <taxon>Ascomycota</taxon>
        <taxon>Saccharomycotina</taxon>
        <taxon>Pichiomycetes</taxon>
        <taxon>Pichiales</taxon>
        <taxon>Pichiaceae</taxon>
        <taxon>Ogataea</taxon>
        <taxon>Ogataea/Candida clade</taxon>
    </lineage>
</organism>
<name>A0A9W6T2W6_CANBO</name>
<comment type="caution">
    <text evidence="3">The sequence shown here is derived from an EMBL/GenBank/DDBJ whole genome shotgun (WGS) entry which is preliminary data.</text>
</comment>
<gene>
    <name evidence="3" type="ORF">Cboi02_000415100</name>
</gene>
<dbReference type="EMBL" id="BSXN01001591">
    <property type="protein sequence ID" value="GME73713.1"/>
    <property type="molecule type" value="Genomic_DNA"/>
</dbReference>
<proteinExistence type="predicted"/>
<accession>A0A9W6T2W6</accession>